<evidence type="ECO:0000256" key="1">
    <source>
        <dbReference type="SAM" id="MobiDB-lite"/>
    </source>
</evidence>
<name>A0A4R2H1L9_9ACTN</name>
<sequence>MKHGNRTPAGGPATGLAPFDLWGSRAWCNQEVVGESHHLPELQRLFGQVSGRERELECSAFLVPEPENPFDPAAVAVHIDARIVGHLPREIAGDYRQCLSELTARGLATRVHARVWGGLETDYVTNRAGRLVENERFTASVTIALAEPHLCTPVNAQPVEPHLLLPDGGAVQISGEDQCMPAIEPFLRPEGEGFVYATLHEFADTGARTAKDLVEVRIDGLRVGQLTPKMSADLLPAIRHLDQQGLLAAVKAKIKGNRLKAEITIHGAKAHELPADWPAGTVESRPPVANAPIPPRPTRIRFAPAPGWPSPPEGWEPPSGWMPDPAWPPAPPGWQFWVMD</sequence>
<protein>
    <recommendedName>
        <fullName evidence="4">HIRAN domain-containing protein</fullName>
    </recommendedName>
</protein>
<dbReference type="Gene3D" id="3.30.70.2330">
    <property type="match status" value="1"/>
</dbReference>
<feature type="region of interest" description="Disordered" evidence="1">
    <location>
        <begin position="277"/>
        <end position="297"/>
    </location>
</feature>
<dbReference type="AlphaFoldDB" id="A0A4R2H1L9"/>
<gene>
    <name evidence="2" type="ORF">EV652_115142</name>
</gene>
<evidence type="ECO:0000313" key="3">
    <source>
        <dbReference type="Proteomes" id="UP000294508"/>
    </source>
</evidence>
<comment type="caution">
    <text evidence="2">The sequence shown here is derived from an EMBL/GenBank/DDBJ whole genome shotgun (WGS) entry which is preliminary data.</text>
</comment>
<reference evidence="2 3" key="1">
    <citation type="journal article" date="2015" name="Stand. Genomic Sci.">
        <title>Genomic Encyclopedia of Bacterial and Archaeal Type Strains, Phase III: the genomes of soil and plant-associated and newly described type strains.</title>
        <authorList>
            <person name="Whitman W.B."/>
            <person name="Woyke T."/>
            <person name="Klenk H.P."/>
            <person name="Zhou Y."/>
            <person name="Lilburn T.G."/>
            <person name="Beck B.J."/>
            <person name="De Vos P."/>
            <person name="Vandamme P."/>
            <person name="Eisen J.A."/>
            <person name="Garrity G."/>
            <person name="Hugenholtz P."/>
            <person name="Kyrpides N.C."/>
        </authorList>
    </citation>
    <scope>NUCLEOTIDE SEQUENCE [LARGE SCALE GENOMIC DNA]</scope>
    <source>
        <strain evidence="2 3">VKM Ac-2572</strain>
    </source>
</reference>
<dbReference type="RefSeq" id="WP_132213680.1">
    <property type="nucleotide sequence ID" value="NZ_SLWN01000015.1"/>
</dbReference>
<organism evidence="2 3">
    <name type="scientific">Kribbella steppae</name>
    <dbReference type="NCBI Taxonomy" id="2512223"/>
    <lineage>
        <taxon>Bacteria</taxon>
        <taxon>Bacillati</taxon>
        <taxon>Actinomycetota</taxon>
        <taxon>Actinomycetes</taxon>
        <taxon>Propionibacteriales</taxon>
        <taxon>Kribbellaceae</taxon>
        <taxon>Kribbella</taxon>
    </lineage>
</organism>
<dbReference type="EMBL" id="SLWN01000015">
    <property type="protein sequence ID" value="TCO18598.1"/>
    <property type="molecule type" value="Genomic_DNA"/>
</dbReference>
<dbReference type="Proteomes" id="UP000294508">
    <property type="component" value="Unassembled WGS sequence"/>
</dbReference>
<evidence type="ECO:0008006" key="4">
    <source>
        <dbReference type="Google" id="ProtNLM"/>
    </source>
</evidence>
<accession>A0A4R2H1L9</accession>
<evidence type="ECO:0000313" key="2">
    <source>
        <dbReference type="EMBL" id="TCO18598.1"/>
    </source>
</evidence>
<proteinExistence type="predicted"/>
<dbReference type="OrthoDB" id="9812156at2"/>
<keyword evidence="3" id="KW-1185">Reference proteome</keyword>